<protein>
    <submittedName>
        <fullName evidence="1">Uncharacterized protein</fullName>
    </submittedName>
</protein>
<evidence type="ECO:0000313" key="1">
    <source>
        <dbReference type="EMBL" id="QGF21215.1"/>
    </source>
</evidence>
<accession>A0ABX6D3L6</accession>
<proteinExistence type="predicted"/>
<name>A0ABX6D3L6_9CAUD</name>
<organism evidence="1 2">
    <name type="scientific">Citrobacter phage HCF1</name>
    <dbReference type="NCBI Taxonomy" id="2849700"/>
    <lineage>
        <taxon>Viruses</taxon>
        <taxon>Duplodnaviria</taxon>
        <taxon>Heunggongvirae</taxon>
        <taxon>Uroviricota</taxon>
        <taxon>Caudoviricetes</taxon>
        <taxon>Drexlerviridae</taxon>
        <taxon>Hicfunavirus</taxon>
        <taxon>Hicfunavirus HCF1</taxon>
    </lineage>
</organism>
<evidence type="ECO:0000313" key="2">
    <source>
        <dbReference type="Proteomes" id="UP000397058"/>
    </source>
</evidence>
<dbReference type="EMBL" id="MN545971">
    <property type="protein sequence ID" value="QGF21215.1"/>
    <property type="molecule type" value="Genomic_DNA"/>
</dbReference>
<gene>
    <name evidence="1" type="ORF">HCF1_16</name>
</gene>
<reference evidence="1 2" key="1">
    <citation type="submission" date="2019-10" db="EMBL/GenBank/DDBJ databases">
        <authorList>
            <person name="Kumar P."/>
            <person name="Meghvansi M.K."/>
            <person name="Kamboj D.V."/>
        </authorList>
    </citation>
    <scope>NUCLEOTIDE SEQUENCE [LARGE SCALE GENOMIC DNA]</scope>
</reference>
<sequence length="70" mass="7777">MKIRITKVDNREEETDLTLAECGFKVGDVVEVEGKFRDGSLLIIAPGNKEFGIEFGDNVSINEGEFEVVE</sequence>
<dbReference type="Proteomes" id="UP000397058">
    <property type="component" value="Segment"/>
</dbReference>
<keyword evidence="2" id="KW-1185">Reference proteome</keyword>